<dbReference type="Gene3D" id="1.10.3210.10">
    <property type="entry name" value="Hypothetical protein af1432"/>
    <property type="match status" value="1"/>
</dbReference>
<dbReference type="PANTHER" id="PTHR33594">
    <property type="entry name" value="SUPERFAMILY HYDROLASE, PUTATIVE (AFU_ORTHOLOGUE AFUA_1G03035)-RELATED"/>
    <property type="match status" value="1"/>
</dbReference>
<sequence length="209" mass="24386">MTLLNKLFHFVLFVTKKYNIDESHGLSHSMNVLKFASEIYEEEVSTYPILKKHEKIIYVAAALHDMCDKKYMDQSEGLHEIETFLSDKMTPNDNNIVKLIISTMSYSTVKANGYPDLGPYSRAYHIVREADLLAAYDFDRCMIYNMYKKNADLEVSYKEAVTIFNNRVLKHNDDCLFITKYGKKKSLVLETQSLKQMDTWKRLIKNPVL</sequence>
<proteinExistence type="predicted"/>
<dbReference type="AlphaFoldDB" id="A0A6C0JKC2"/>
<dbReference type="SUPFAM" id="SSF109604">
    <property type="entry name" value="HD-domain/PDEase-like"/>
    <property type="match status" value="1"/>
</dbReference>
<organism evidence="1">
    <name type="scientific">viral metagenome</name>
    <dbReference type="NCBI Taxonomy" id="1070528"/>
    <lineage>
        <taxon>unclassified sequences</taxon>
        <taxon>metagenomes</taxon>
        <taxon>organismal metagenomes</taxon>
    </lineage>
</organism>
<evidence type="ECO:0000313" key="1">
    <source>
        <dbReference type="EMBL" id="QHU06102.1"/>
    </source>
</evidence>
<accession>A0A6C0JKC2</accession>
<dbReference type="EMBL" id="MN740430">
    <property type="protein sequence ID" value="QHU06102.1"/>
    <property type="molecule type" value="Genomic_DNA"/>
</dbReference>
<dbReference type="PANTHER" id="PTHR33594:SF1">
    <property type="entry name" value="HD_PDEASE DOMAIN-CONTAINING PROTEIN"/>
    <property type="match status" value="1"/>
</dbReference>
<reference evidence="1" key="1">
    <citation type="journal article" date="2020" name="Nature">
        <title>Giant virus diversity and host interactions through global metagenomics.</title>
        <authorList>
            <person name="Schulz F."/>
            <person name="Roux S."/>
            <person name="Paez-Espino D."/>
            <person name="Jungbluth S."/>
            <person name="Walsh D.A."/>
            <person name="Denef V.J."/>
            <person name="McMahon K.D."/>
            <person name="Konstantinidis K.T."/>
            <person name="Eloe-Fadrosh E.A."/>
            <person name="Kyrpides N.C."/>
            <person name="Woyke T."/>
        </authorList>
    </citation>
    <scope>NUCLEOTIDE SEQUENCE</scope>
    <source>
        <strain evidence="1">GVMAG-M-3300027747-57</strain>
    </source>
</reference>
<protein>
    <submittedName>
        <fullName evidence="1">Uncharacterized protein</fullName>
    </submittedName>
</protein>
<name>A0A6C0JKC2_9ZZZZ</name>